<evidence type="ECO:0000256" key="4">
    <source>
        <dbReference type="ARBA" id="ARBA00022723"/>
    </source>
</evidence>
<evidence type="ECO:0000256" key="2">
    <source>
        <dbReference type="ARBA" id="ARBA00006706"/>
    </source>
</evidence>
<proteinExistence type="inferred from homology"/>
<dbReference type="SUPFAM" id="SSF48576">
    <property type="entry name" value="Terpenoid synthases"/>
    <property type="match status" value="1"/>
</dbReference>
<protein>
    <submittedName>
        <fullName evidence="7">Farnesyl diphosphate synthase</fullName>
        <ecNumber evidence="7">2.5.1.10</ecNumber>
    </submittedName>
</protein>
<dbReference type="InterPro" id="IPR000092">
    <property type="entry name" value="Polyprenyl_synt"/>
</dbReference>
<evidence type="ECO:0000256" key="5">
    <source>
        <dbReference type="ARBA" id="ARBA00022842"/>
    </source>
</evidence>
<dbReference type="PROSITE" id="PS00444">
    <property type="entry name" value="POLYPRENYL_SYNTHASE_2"/>
    <property type="match status" value="1"/>
</dbReference>
<dbReference type="SFLD" id="SFLDG01017">
    <property type="entry name" value="Polyprenyl_Transferase_Like"/>
    <property type="match status" value="1"/>
</dbReference>
<dbReference type="FunFam" id="1.10.600.10:FF:000001">
    <property type="entry name" value="Geranylgeranyl diphosphate synthase"/>
    <property type="match status" value="1"/>
</dbReference>
<organism evidence="7">
    <name type="scientific">bioreactor metagenome</name>
    <dbReference type="NCBI Taxonomy" id="1076179"/>
    <lineage>
        <taxon>unclassified sequences</taxon>
        <taxon>metagenomes</taxon>
        <taxon>ecological metagenomes</taxon>
    </lineage>
</organism>
<dbReference type="InterPro" id="IPR053378">
    <property type="entry name" value="Prenyl_diphosphate_synthase"/>
</dbReference>
<comment type="caution">
    <text evidence="7">The sequence shown here is derived from an EMBL/GenBank/DDBJ whole genome shotgun (WGS) entry which is preliminary data.</text>
</comment>
<dbReference type="GO" id="GO:0046872">
    <property type="term" value="F:metal ion binding"/>
    <property type="evidence" value="ECO:0007669"/>
    <property type="project" value="UniProtKB-KW"/>
</dbReference>
<gene>
    <name evidence="7" type="ORF">SDC9_76808</name>
</gene>
<reference evidence="7" key="1">
    <citation type="submission" date="2019-08" db="EMBL/GenBank/DDBJ databases">
        <authorList>
            <person name="Kucharzyk K."/>
            <person name="Murdoch R.W."/>
            <person name="Higgins S."/>
            <person name="Loffler F."/>
        </authorList>
    </citation>
    <scope>NUCLEOTIDE SEQUENCE</scope>
</reference>
<dbReference type="CDD" id="cd00685">
    <property type="entry name" value="Trans_IPPS_HT"/>
    <property type="match status" value="1"/>
</dbReference>
<dbReference type="GO" id="GO:0005737">
    <property type="term" value="C:cytoplasm"/>
    <property type="evidence" value="ECO:0007669"/>
    <property type="project" value="UniProtKB-ARBA"/>
</dbReference>
<dbReference type="InterPro" id="IPR008949">
    <property type="entry name" value="Isoprenoid_synthase_dom_sf"/>
</dbReference>
<dbReference type="SFLD" id="SFLDS00005">
    <property type="entry name" value="Isoprenoid_Synthase_Type_I"/>
    <property type="match status" value="1"/>
</dbReference>
<dbReference type="Pfam" id="PF00348">
    <property type="entry name" value="polyprenyl_synt"/>
    <property type="match status" value="1"/>
</dbReference>
<name>A0A644YP72_9ZZZZ</name>
<dbReference type="PROSITE" id="PS00723">
    <property type="entry name" value="POLYPRENYL_SYNTHASE_1"/>
    <property type="match status" value="1"/>
</dbReference>
<evidence type="ECO:0000256" key="3">
    <source>
        <dbReference type="ARBA" id="ARBA00022679"/>
    </source>
</evidence>
<keyword evidence="6" id="KW-0414">Isoprene biosynthesis</keyword>
<evidence type="ECO:0000313" key="7">
    <source>
        <dbReference type="EMBL" id="MPM30260.1"/>
    </source>
</evidence>
<keyword evidence="5" id="KW-0460">Magnesium</keyword>
<accession>A0A644YP72</accession>
<dbReference type="EC" id="2.5.1.10" evidence="7"/>
<sequence length="280" mass="29428">MLNNRLARYAAMTEQKLGELLGDAAIPALLKESMAYSVFSGGKRLRPSLCMAACELCGGTAEEALLPACAVELIHTYSLIHDDLPAMDNDDMRRGKPSSHIAFGEANAILAGDGLQAQAFAILADCPASGAQKHIARGAFEMVMGQSLDCNTEGKAELLNTLQDYKTGALFRAAVGAGAACAHASEEQTNALLAFATAYGMLFQITDDILDFTGSAKALGKSVGKDAAAGKVTYVTVYGLEGAKERANAFAEEAKKDVLNAGGDAAFFIELIDYTLTRRA</sequence>
<dbReference type="GO" id="GO:0004337">
    <property type="term" value="F:(2E,6E)-farnesyl diphosphate synthase activity"/>
    <property type="evidence" value="ECO:0007669"/>
    <property type="project" value="UniProtKB-EC"/>
</dbReference>
<comment type="cofactor">
    <cofactor evidence="1">
        <name>Mg(2+)</name>
        <dbReference type="ChEBI" id="CHEBI:18420"/>
    </cofactor>
</comment>
<keyword evidence="4" id="KW-0479">Metal-binding</keyword>
<evidence type="ECO:0000256" key="1">
    <source>
        <dbReference type="ARBA" id="ARBA00001946"/>
    </source>
</evidence>
<dbReference type="Gene3D" id="1.10.600.10">
    <property type="entry name" value="Farnesyl Diphosphate Synthase"/>
    <property type="match status" value="1"/>
</dbReference>
<keyword evidence="3 7" id="KW-0808">Transferase</keyword>
<dbReference type="PANTHER" id="PTHR43281">
    <property type="entry name" value="FARNESYL DIPHOSPHATE SYNTHASE"/>
    <property type="match status" value="1"/>
</dbReference>
<dbReference type="EMBL" id="VSSQ01005739">
    <property type="protein sequence ID" value="MPM30260.1"/>
    <property type="molecule type" value="Genomic_DNA"/>
</dbReference>
<evidence type="ECO:0000256" key="6">
    <source>
        <dbReference type="ARBA" id="ARBA00023229"/>
    </source>
</evidence>
<dbReference type="GO" id="GO:0008299">
    <property type="term" value="P:isoprenoid biosynthetic process"/>
    <property type="evidence" value="ECO:0007669"/>
    <property type="project" value="UniProtKB-KW"/>
</dbReference>
<dbReference type="AlphaFoldDB" id="A0A644YP72"/>
<dbReference type="NCBIfam" id="NF045485">
    <property type="entry name" value="FPPsyn"/>
    <property type="match status" value="1"/>
</dbReference>
<dbReference type="PANTHER" id="PTHR43281:SF1">
    <property type="entry name" value="FARNESYL DIPHOSPHATE SYNTHASE"/>
    <property type="match status" value="1"/>
</dbReference>
<dbReference type="InterPro" id="IPR033749">
    <property type="entry name" value="Polyprenyl_synt_CS"/>
</dbReference>
<comment type="similarity">
    <text evidence="2">Belongs to the FPP/GGPP synthase family.</text>
</comment>